<dbReference type="InterPro" id="IPR001296">
    <property type="entry name" value="Glyco_trans_1"/>
</dbReference>
<protein>
    <submittedName>
        <fullName evidence="2">Glycosyltransferase</fullName>
        <ecNumber evidence="2">2.4.-.-</ecNumber>
    </submittedName>
</protein>
<keyword evidence="2" id="KW-0328">Glycosyltransferase</keyword>
<dbReference type="CDD" id="cd03801">
    <property type="entry name" value="GT4_PimA-like"/>
    <property type="match status" value="1"/>
</dbReference>
<evidence type="ECO:0000313" key="3">
    <source>
        <dbReference type="Proteomes" id="UP001479520"/>
    </source>
</evidence>
<sequence length="384" mass="41898">MIRRCIQINLQPGWGGGEIYTVFFTRALLAQGVPTTLYVLRDNTRWTSELPPGVDIVPVAGAAEMLTSLQACEAPWVVCQTPLDLPALEVLRHPRRLLSCIAHMPLYGRDPRRIAGHDYVIAVSAHVIASLQAAGISQVHPEPLLGIADLAPRPAGDAASGVVRRSRYDWDMRKGRDRLLSWLAPLAASFARAEAYRKKPGITLGIVSRLTPIKQFPLLFSLLAPVLARHPDVHLEIFGAGGYASVRDLDAALRPCRRQVRFWGQQPDVAAVYRQIDYLLTGLPEKEALGLNVIEAQACGTPVLAVDASPFTETVCAGVSGLFFEDPRHDGGASFDALITRLERQAFRIDPEAARDHLARFSAEAFAQRVGRLCTAVNNKGVPG</sequence>
<name>A0ABZ2XGJ5_9RHOO</name>
<dbReference type="Gene3D" id="3.40.50.2000">
    <property type="entry name" value="Glycogen Phosphorylase B"/>
    <property type="match status" value="2"/>
</dbReference>
<dbReference type="Proteomes" id="UP001479520">
    <property type="component" value="Chromosome"/>
</dbReference>
<accession>A0ABZ2XGJ5</accession>
<organism evidence="2 3">
    <name type="scientific">Azonexus hydrophilus</name>
    <dbReference type="NCBI Taxonomy" id="418702"/>
    <lineage>
        <taxon>Bacteria</taxon>
        <taxon>Pseudomonadati</taxon>
        <taxon>Pseudomonadota</taxon>
        <taxon>Betaproteobacteria</taxon>
        <taxon>Rhodocyclales</taxon>
        <taxon>Azonexaceae</taxon>
        <taxon>Azonexus</taxon>
    </lineage>
</organism>
<dbReference type="RefSeq" id="WP_281982450.1">
    <property type="nucleotide sequence ID" value="NZ_CALFBA010000037.1"/>
</dbReference>
<dbReference type="PANTHER" id="PTHR45947">
    <property type="entry name" value="SULFOQUINOVOSYL TRANSFERASE SQD2"/>
    <property type="match status" value="1"/>
</dbReference>
<proteinExistence type="predicted"/>
<feature type="domain" description="Glycosyl transferase family 1" evidence="1">
    <location>
        <begin position="199"/>
        <end position="330"/>
    </location>
</feature>
<reference evidence="2 3" key="1">
    <citation type="submission" date="2024-04" db="EMBL/GenBank/DDBJ databases">
        <title>Dissimilatory iodate-reducing microorganisms contribute to the enrichment of iodine in groundwater.</title>
        <authorList>
            <person name="Jiang Z."/>
        </authorList>
    </citation>
    <scope>NUCLEOTIDE SEQUENCE [LARGE SCALE GENOMIC DNA]</scope>
    <source>
        <strain evidence="2 3">NCP973</strain>
    </source>
</reference>
<keyword evidence="2" id="KW-0808">Transferase</keyword>
<gene>
    <name evidence="2" type="ORF">AADV58_00760</name>
</gene>
<dbReference type="SUPFAM" id="SSF53756">
    <property type="entry name" value="UDP-Glycosyltransferase/glycogen phosphorylase"/>
    <property type="match status" value="1"/>
</dbReference>
<dbReference type="PANTHER" id="PTHR45947:SF3">
    <property type="entry name" value="SULFOQUINOVOSYL TRANSFERASE SQD2"/>
    <property type="match status" value="1"/>
</dbReference>
<dbReference type="InterPro" id="IPR050194">
    <property type="entry name" value="Glycosyltransferase_grp1"/>
</dbReference>
<evidence type="ECO:0000259" key="1">
    <source>
        <dbReference type="Pfam" id="PF00534"/>
    </source>
</evidence>
<evidence type="ECO:0000313" key="2">
    <source>
        <dbReference type="EMBL" id="WZJ21706.1"/>
    </source>
</evidence>
<dbReference type="EC" id="2.4.-.-" evidence="2"/>
<dbReference type="Pfam" id="PF00534">
    <property type="entry name" value="Glycos_transf_1"/>
    <property type="match status" value="1"/>
</dbReference>
<dbReference type="GO" id="GO:0016757">
    <property type="term" value="F:glycosyltransferase activity"/>
    <property type="evidence" value="ECO:0007669"/>
    <property type="project" value="UniProtKB-KW"/>
</dbReference>
<keyword evidence="3" id="KW-1185">Reference proteome</keyword>
<dbReference type="EMBL" id="CP151406">
    <property type="protein sequence ID" value="WZJ21706.1"/>
    <property type="molecule type" value="Genomic_DNA"/>
</dbReference>